<name>A0A4Y2A428_ARAVE</name>
<dbReference type="EMBL" id="BGPR01000005">
    <property type="protein sequence ID" value="GBL74538.1"/>
    <property type="molecule type" value="Genomic_DNA"/>
</dbReference>
<comment type="caution">
    <text evidence="1">The sequence shown here is derived from an EMBL/GenBank/DDBJ whole genome shotgun (WGS) entry which is preliminary data.</text>
</comment>
<evidence type="ECO:0000313" key="1">
    <source>
        <dbReference type="EMBL" id="GBL74538.1"/>
    </source>
</evidence>
<proteinExistence type="predicted"/>
<gene>
    <name evidence="1" type="ORF">AVEN_235463_1</name>
</gene>
<keyword evidence="2" id="KW-1185">Reference proteome</keyword>
<accession>A0A4Y2A428</accession>
<protein>
    <submittedName>
        <fullName evidence="1">Uncharacterized protein</fullName>
    </submittedName>
</protein>
<organism evidence="1 2">
    <name type="scientific">Araneus ventricosus</name>
    <name type="common">Orbweaver spider</name>
    <name type="synonym">Epeira ventricosa</name>
    <dbReference type="NCBI Taxonomy" id="182803"/>
    <lineage>
        <taxon>Eukaryota</taxon>
        <taxon>Metazoa</taxon>
        <taxon>Ecdysozoa</taxon>
        <taxon>Arthropoda</taxon>
        <taxon>Chelicerata</taxon>
        <taxon>Arachnida</taxon>
        <taxon>Araneae</taxon>
        <taxon>Araneomorphae</taxon>
        <taxon>Entelegynae</taxon>
        <taxon>Araneoidea</taxon>
        <taxon>Araneidae</taxon>
        <taxon>Araneus</taxon>
    </lineage>
</organism>
<dbReference type="AlphaFoldDB" id="A0A4Y2A428"/>
<reference evidence="1 2" key="1">
    <citation type="journal article" date="2019" name="Sci. Rep.">
        <title>Orb-weaving spider Araneus ventricosus genome elucidates the spidroin gene catalogue.</title>
        <authorList>
            <person name="Kono N."/>
            <person name="Nakamura H."/>
            <person name="Ohtoshi R."/>
            <person name="Moran D.A.P."/>
            <person name="Shinohara A."/>
            <person name="Yoshida Y."/>
            <person name="Fujiwara M."/>
            <person name="Mori M."/>
            <person name="Tomita M."/>
            <person name="Arakawa K."/>
        </authorList>
    </citation>
    <scope>NUCLEOTIDE SEQUENCE [LARGE SCALE GENOMIC DNA]</scope>
</reference>
<dbReference type="Proteomes" id="UP000499080">
    <property type="component" value="Unassembled WGS sequence"/>
</dbReference>
<evidence type="ECO:0000313" key="2">
    <source>
        <dbReference type="Proteomes" id="UP000499080"/>
    </source>
</evidence>
<sequence>MLQHIGKKQASTAVEKKVLPTLKLRKKNLKIDKLLTRSRDLHHATLFLGTPVMKNSLEQYVLKSTWQGFNRSYEDMDRTPNSNS</sequence>